<keyword evidence="10" id="KW-0456">Lyase</keyword>
<evidence type="ECO:0000256" key="2">
    <source>
        <dbReference type="ARBA" id="ARBA00004742"/>
    </source>
</evidence>
<comment type="similarity">
    <text evidence="3">Belongs to the iron-sulfur dependent L-serine dehydratase family.</text>
</comment>
<comment type="catalytic activity">
    <reaction evidence="12">
        <text>L-serine = pyruvate + NH4(+)</text>
        <dbReference type="Rhea" id="RHEA:19169"/>
        <dbReference type="ChEBI" id="CHEBI:15361"/>
        <dbReference type="ChEBI" id="CHEBI:28938"/>
        <dbReference type="ChEBI" id="CHEBI:33384"/>
        <dbReference type="EC" id="4.3.1.17"/>
    </reaction>
</comment>
<dbReference type="eggNOG" id="COG1760">
    <property type="taxonomic scope" value="Bacteria"/>
</dbReference>
<dbReference type="InterPro" id="IPR051318">
    <property type="entry name" value="Fe-S_L-Ser"/>
</dbReference>
<keyword evidence="8" id="KW-0408">Iron</keyword>
<dbReference type="InterPro" id="IPR029009">
    <property type="entry name" value="ASB_dom_sf"/>
</dbReference>
<dbReference type="RefSeq" id="WP_006627445.1">
    <property type="nucleotide sequence ID" value="NZ_ADFR01000014.1"/>
</dbReference>
<dbReference type="SUPFAM" id="SSF143548">
    <property type="entry name" value="Serine metabolism enzymes domain"/>
    <property type="match status" value="1"/>
</dbReference>
<evidence type="ECO:0000256" key="5">
    <source>
        <dbReference type="ARBA" id="ARBA00022432"/>
    </source>
</evidence>
<dbReference type="Pfam" id="PF03315">
    <property type="entry name" value="SDH_beta"/>
    <property type="match status" value="1"/>
</dbReference>
<keyword evidence="9" id="KW-0411">Iron-sulfur</keyword>
<gene>
    <name evidence="14" type="ORF">HMPREF9013_0372</name>
</gene>
<dbReference type="PANTHER" id="PTHR30182">
    <property type="entry name" value="L-SERINE DEHYDRATASE"/>
    <property type="match status" value="1"/>
</dbReference>
<proteinExistence type="inferred from homology"/>
<dbReference type="PANTHER" id="PTHR30182:SF1">
    <property type="entry name" value="L-SERINE DEHYDRATASE 1"/>
    <property type="match status" value="1"/>
</dbReference>
<keyword evidence="15" id="KW-1185">Reference proteome</keyword>
<dbReference type="EMBL" id="ADFR01000014">
    <property type="protein sequence ID" value="EFC05435.1"/>
    <property type="molecule type" value="Genomic_DNA"/>
</dbReference>
<dbReference type="EC" id="4.3.1.17" evidence="4"/>
<dbReference type="GO" id="GO:0046872">
    <property type="term" value="F:metal ion binding"/>
    <property type="evidence" value="ECO:0007669"/>
    <property type="project" value="UniProtKB-KW"/>
</dbReference>
<comment type="cofactor">
    <cofactor evidence="1">
        <name>[4Fe-4S] cluster</name>
        <dbReference type="ChEBI" id="CHEBI:49883"/>
    </cofactor>
</comment>
<evidence type="ECO:0000256" key="4">
    <source>
        <dbReference type="ARBA" id="ARBA00012093"/>
    </source>
</evidence>
<evidence type="ECO:0000256" key="10">
    <source>
        <dbReference type="ARBA" id="ARBA00023239"/>
    </source>
</evidence>
<keyword evidence="5" id="KW-0312">Gluconeogenesis</keyword>
<dbReference type="GO" id="GO:0051539">
    <property type="term" value="F:4 iron, 4 sulfur cluster binding"/>
    <property type="evidence" value="ECO:0007669"/>
    <property type="project" value="UniProtKB-KW"/>
</dbReference>
<dbReference type="STRING" id="679192.HMPREF9013_0372"/>
<dbReference type="GO" id="GO:0006094">
    <property type="term" value="P:gluconeogenesis"/>
    <property type="evidence" value="ECO:0007669"/>
    <property type="project" value="UniProtKB-KW"/>
</dbReference>
<evidence type="ECO:0000256" key="9">
    <source>
        <dbReference type="ARBA" id="ARBA00023014"/>
    </source>
</evidence>
<name>D2MPY2_9FIRM</name>
<keyword evidence="7" id="KW-0479">Metal-binding</keyword>
<evidence type="ECO:0000256" key="7">
    <source>
        <dbReference type="ARBA" id="ARBA00022723"/>
    </source>
</evidence>
<keyword evidence="6" id="KW-0004">4Fe-4S</keyword>
<evidence type="ECO:0000256" key="1">
    <source>
        <dbReference type="ARBA" id="ARBA00001966"/>
    </source>
</evidence>
<accession>D2MPY2</accession>
<organism evidence="14 15">
    <name type="scientific">Bulleidia extructa W1219</name>
    <dbReference type="NCBI Taxonomy" id="679192"/>
    <lineage>
        <taxon>Bacteria</taxon>
        <taxon>Bacillati</taxon>
        <taxon>Bacillota</taxon>
        <taxon>Erysipelotrichia</taxon>
        <taxon>Erysipelotrichales</taxon>
        <taxon>Erysipelotrichaceae</taxon>
        <taxon>Bulleidia</taxon>
    </lineage>
</organism>
<comment type="pathway">
    <text evidence="2">Carbohydrate biosynthesis; gluconeogenesis.</text>
</comment>
<evidence type="ECO:0000256" key="12">
    <source>
        <dbReference type="ARBA" id="ARBA00049406"/>
    </source>
</evidence>
<dbReference type="Gene3D" id="3.30.1330.90">
    <property type="entry name" value="D-3-phosphoglycerate dehydrogenase, domain 3"/>
    <property type="match status" value="1"/>
</dbReference>
<comment type="caution">
    <text evidence="14">The sequence shown here is derived from an EMBL/GenBank/DDBJ whole genome shotgun (WGS) entry which is preliminary data.</text>
</comment>
<feature type="domain" description="Serine dehydratase beta chain" evidence="13">
    <location>
        <begin position="4"/>
        <end position="66"/>
    </location>
</feature>
<reference evidence="15" key="1">
    <citation type="submission" date="2009-12" db="EMBL/GenBank/DDBJ databases">
        <title>Sequence of Clostridiales genomosp. BVAB3 str. UPII9-5.</title>
        <authorList>
            <person name="Madupu R."/>
            <person name="Durkin A.S."/>
            <person name="Torralba M."/>
            <person name="Methe B."/>
            <person name="Sutton G.G."/>
            <person name="Strausberg R.L."/>
            <person name="Nelson K.E."/>
        </authorList>
    </citation>
    <scope>NUCLEOTIDE SEQUENCE [LARGE SCALE GENOMIC DNA]</scope>
    <source>
        <strain evidence="15">W1219</strain>
    </source>
</reference>
<dbReference type="Proteomes" id="UP000005017">
    <property type="component" value="Unassembled WGS sequence"/>
</dbReference>
<evidence type="ECO:0000256" key="6">
    <source>
        <dbReference type="ARBA" id="ARBA00022485"/>
    </source>
</evidence>
<dbReference type="AlphaFoldDB" id="D2MPY2"/>
<evidence type="ECO:0000259" key="13">
    <source>
        <dbReference type="Pfam" id="PF03315"/>
    </source>
</evidence>
<evidence type="ECO:0000313" key="14">
    <source>
        <dbReference type="EMBL" id="EFC05435.1"/>
    </source>
</evidence>
<sequence length="111" mass="13121">MQAIRELYKIGRGPSSSHTLAPERACRLFVQEFGNYPYYVVELYGSLSLTGKGHNTDLIIQETLPGEVEFKWNLEWKESFPNGFYVKALNEKKKWNMSGRFFLWEEEVFRF</sequence>
<protein>
    <recommendedName>
        <fullName evidence="4">L-serine ammonia-lyase</fullName>
        <ecNumber evidence="4">4.3.1.17</ecNumber>
    </recommendedName>
    <alternativeName>
        <fullName evidence="11">L-serine deaminase</fullName>
    </alternativeName>
</protein>
<dbReference type="GO" id="GO:0003941">
    <property type="term" value="F:L-serine ammonia-lyase activity"/>
    <property type="evidence" value="ECO:0007669"/>
    <property type="project" value="UniProtKB-EC"/>
</dbReference>
<evidence type="ECO:0000256" key="8">
    <source>
        <dbReference type="ARBA" id="ARBA00023004"/>
    </source>
</evidence>
<evidence type="ECO:0000313" key="15">
    <source>
        <dbReference type="Proteomes" id="UP000005017"/>
    </source>
</evidence>
<evidence type="ECO:0000256" key="11">
    <source>
        <dbReference type="ARBA" id="ARBA00041766"/>
    </source>
</evidence>
<dbReference type="InterPro" id="IPR005131">
    <property type="entry name" value="Ser_deHydtase_bsu"/>
</dbReference>
<evidence type="ECO:0000256" key="3">
    <source>
        <dbReference type="ARBA" id="ARBA00008636"/>
    </source>
</evidence>